<protein>
    <submittedName>
        <fullName evidence="1">Uncharacterized protein</fullName>
    </submittedName>
</protein>
<keyword evidence="2" id="KW-1185">Reference proteome</keyword>
<dbReference type="Proteomes" id="UP000641025">
    <property type="component" value="Unassembled WGS sequence"/>
</dbReference>
<evidence type="ECO:0000313" key="2">
    <source>
        <dbReference type="Proteomes" id="UP000641025"/>
    </source>
</evidence>
<organism evidence="1 2">
    <name type="scientific">Geomonas propionica</name>
    <dbReference type="NCBI Taxonomy" id="2798582"/>
    <lineage>
        <taxon>Bacteria</taxon>
        <taxon>Pseudomonadati</taxon>
        <taxon>Thermodesulfobacteriota</taxon>
        <taxon>Desulfuromonadia</taxon>
        <taxon>Geobacterales</taxon>
        <taxon>Geobacteraceae</taxon>
        <taxon>Geomonas</taxon>
    </lineage>
</organism>
<dbReference type="EMBL" id="JAEMHK010000026">
    <property type="protein sequence ID" value="MBJ6802770.1"/>
    <property type="molecule type" value="Genomic_DNA"/>
</dbReference>
<gene>
    <name evidence="1" type="ORF">JFN90_21780</name>
</gene>
<accession>A0ABS0YXS6</accession>
<evidence type="ECO:0000313" key="1">
    <source>
        <dbReference type="EMBL" id="MBJ6802770.1"/>
    </source>
</evidence>
<dbReference type="RefSeq" id="WP_199397240.1">
    <property type="nucleotide sequence ID" value="NZ_JAEMHK010000026.1"/>
</dbReference>
<comment type="caution">
    <text evidence="1">The sequence shown here is derived from an EMBL/GenBank/DDBJ whole genome shotgun (WGS) entry which is preliminary data.</text>
</comment>
<name>A0ABS0YXS6_9BACT</name>
<proteinExistence type="predicted"/>
<reference evidence="1 2" key="1">
    <citation type="submission" date="2020-12" db="EMBL/GenBank/DDBJ databases">
        <title>Geomonas sp. Red259, isolated from paddy soil.</title>
        <authorList>
            <person name="Xu Z."/>
            <person name="Zhang Z."/>
            <person name="Masuda Y."/>
            <person name="Itoh H."/>
            <person name="Senoo K."/>
        </authorList>
    </citation>
    <scope>NUCLEOTIDE SEQUENCE [LARGE SCALE GENOMIC DNA]</scope>
    <source>
        <strain evidence="1 2">Red259</strain>
    </source>
</reference>
<sequence>MNIDNPLEHAKGQAKGEAMELMIEYIDGSGTVSARKITDIAPVGPNSVMAYCHLRNEARTFNLINIRQAVDLRTGEILTNVWESLGLDKEPNDSPRVIAVVGPLLPAIQALKYFCLQVRRKRGFSEKERRPIVDFILRHVELPSCYGRLDIDDWLKKIWCGDYQTDRDPLYLDSLARIPKDLLLDCSQTVYQIARGSGRCAISPEVQMRIESEFR</sequence>